<keyword evidence="5" id="KW-0997">Cell inner membrane</keyword>
<keyword evidence="7 10" id="KW-0653">Protein transport</keyword>
<evidence type="ECO:0000313" key="14">
    <source>
        <dbReference type="Proteomes" id="UP000070282"/>
    </source>
</evidence>
<evidence type="ECO:0000256" key="9">
    <source>
        <dbReference type="ARBA" id="ARBA00023136"/>
    </source>
</evidence>
<dbReference type="GO" id="GO:0015627">
    <property type="term" value="C:type II protein secretion system complex"/>
    <property type="evidence" value="ECO:0007669"/>
    <property type="project" value="InterPro"/>
</dbReference>
<comment type="function">
    <text evidence="10">Inner membrane component of the type II secretion system required for the energy-dependent secretion of extracellular factors such as proteases and toxins from the periplasm.</text>
</comment>
<gene>
    <name evidence="13" type="ORF">J122_3618</name>
</gene>
<dbReference type="InterPro" id="IPR043129">
    <property type="entry name" value="ATPase_NBD"/>
</dbReference>
<evidence type="ECO:0000256" key="6">
    <source>
        <dbReference type="ARBA" id="ARBA00022692"/>
    </source>
</evidence>
<evidence type="ECO:0000259" key="11">
    <source>
        <dbReference type="Pfam" id="PF05134"/>
    </source>
</evidence>
<keyword evidence="9" id="KW-0472">Membrane</keyword>
<evidence type="ECO:0000256" key="1">
    <source>
        <dbReference type="ARBA" id="ARBA00004377"/>
    </source>
</evidence>
<dbReference type="Gene3D" id="3.30.1360.100">
    <property type="entry name" value="General secretion pathway protein M, EpsM"/>
    <property type="match status" value="1"/>
</dbReference>
<comment type="caution">
    <text evidence="13">The sequence shown here is derived from an EMBL/GenBank/DDBJ whole genome shotgun (WGS) entry which is preliminary data.</text>
</comment>
<sequence length="435" mass="47815">MSYRLFVRPVPPFADLDQNPESQLFSWLLQDASGDTQASGAADTRDAIEQTLGQNALEKVLLIGLIPGDEALFCLADIPAKQSRFVHQALPYAVEEQIAQDIESVHLALGRHTSDGYHVAAIDQSQMGQWLELFTGWEHVRLDAIYPDASLLPTTDNGWTACLDGEWAMLVSHRGEWLRLQTANLGMLGVTLAAPATEEVVAEIPVTVYGTEPELELWQPALLELSGADGRVHLAQKPLEFTALELLAWSHHHHMCHPVNLCQGAFSVKTNGSSPLKPWKPLIAVASVWFVIQLGLEIGMGVYHNQEAEELQSQAMAIYRDAFPADRRTHAGNVRRVIEGQLRVAGAGREEVDFITLMKYTGDQYSRVANAQAVTFNSINYSRNRGELVVDVRADSYERMSNLRNGLANQGLRAQIGSVVNESSGSRGRLTVSGG</sequence>
<evidence type="ECO:0000256" key="7">
    <source>
        <dbReference type="ARBA" id="ARBA00022927"/>
    </source>
</evidence>
<evidence type="ECO:0000256" key="5">
    <source>
        <dbReference type="ARBA" id="ARBA00022519"/>
    </source>
</evidence>
<dbReference type="EMBL" id="LOCO01000027">
    <property type="protein sequence ID" value="KXO06935.1"/>
    <property type="molecule type" value="Genomic_DNA"/>
</dbReference>
<evidence type="ECO:0000259" key="12">
    <source>
        <dbReference type="Pfam" id="PF12693"/>
    </source>
</evidence>
<dbReference type="PIRSF" id="PIRSF015761">
    <property type="entry name" value="Protein_L"/>
    <property type="match status" value="1"/>
</dbReference>
<dbReference type="Gene3D" id="3.30.420.380">
    <property type="match status" value="1"/>
</dbReference>
<evidence type="ECO:0000313" key="13">
    <source>
        <dbReference type="EMBL" id="KXO06935.1"/>
    </source>
</evidence>
<dbReference type="Proteomes" id="UP000070282">
    <property type="component" value="Unassembled WGS sequence"/>
</dbReference>
<dbReference type="RefSeq" id="WP_061333399.1">
    <property type="nucleotide sequence ID" value="NZ_LOCO01000027.1"/>
</dbReference>
<dbReference type="InterPro" id="IPR025691">
    <property type="entry name" value="GspL_pp_dom"/>
</dbReference>
<dbReference type="Pfam" id="PF12693">
    <property type="entry name" value="GspL_C"/>
    <property type="match status" value="1"/>
</dbReference>
<evidence type="ECO:0000256" key="10">
    <source>
        <dbReference type="PIRNR" id="PIRNR015761"/>
    </source>
</evidence>
<feature type="domain" description="GspL cytoplasmic actin-ATPase-like" evidence="11">
    <location>
        <begin position="44"/>
        <end position="187"/>
    </location>
</feature>
<feature type="domain" description="GspL periplasmic" evidence="12">
    <location>
        <begin position="276"/>
        <end position="432"/>
    </location>
</feature>
<dbReference type="AlphaFoldDB" id="A0A137S3B6"/>
<dbReference type="SUPFAM" id="SSF53067">
    <property type="entry name" value="Actin-like ATPase domain"/>
    <property type="match status" value="1"/>
</dbReference>
<keyword evidence="4" id="KW-1003">Cell membrane</keyword>
<dbReference type="CDD" id="cd24017">
    <property type="entry name" value="ASKHA_T2SSL_N"/>
    <property type="match status" value="1"/>
</dbReference>
<organism evidence="13 14">
    <name type="scientific">Marinobacter excellens LAMA 842</name>
    <dbReference type="NCBI Taxonomy" id="1306954"/>
    <lineage>
        <taxon>Bacteria</taxon>
        <taxon>Pseudomonadati</taxon>
        <taxon>Pseudomonadota</taxon>
        <taxon>Gammaproteobacteria</taxon>
        <taxon>Pseudomonadales</taxon>
        <taxon>Marinobacteraceae</taxon>
        <taxon>Marinobacter</taxon>
    </lineage>
</organism>
<dbReference type="GO" id="GO:0015628">
    <property type="term" value="P:protein secretion by the type II secretion system"/>
    <property type="evidence" value="ECO:0007669"/>
    <property type="project" value="InterPro"/>
</dbReference>
<dbReference type="PATRIC" id="fig|1306954.6.peg.2187"/>
<evidence type="ECO:0000256" key="8">
    <source>
        <dbReference type="ARBA" id="ARBA00022989"/>
    </source>
</evidence>
<keyword evidence="3 10" id="KW-0813">Transport</keyword>
<evidence type="ECO:0000256" key="3">
    <source>
        <dbReference type="ARBA" id="ARBA00022448"/>
    </source>
</evidence>
<protein>
    <recommendedName>
        <fullName evidence="10">Type II secretion system protein L</fullName>
        <shortName evidence="10">T2SS protein L</shortName>
    </recommendedName>
</protein>
<evidence type="ECO:0000256" key="4">
    <source>
        <dbReference type="ARBA" id="ARBA00022475"/>
    </source>
</evidence>
<keyword evidence="14" id="KW-1185">Reference proteome</keyword>
<dbReference type="GO" id="GO:0005886">
    <property type="term" value="C:plasma membrane"/>
    <property type="evidence" value="ECO:0007669"/>
    <property type="project" value="UniProtKB-SubCell"/>
</dbReference>
<keyword evidence="6" id="KW-0812">Transmembrane</keyword>
<dbReference type="NCBIfam" id="TIGR01709">
    <property type="entry name" value="typeII_sec_gspL"/>
    <property type="match status" value="1"/>
</dbReference>
<accession>A0A137S3B6</accession>
<proteinExistence type="inferred from homology"/>
<dbReference type="GO" id="GO:0009276">
    <property type="term" value="C:Gram-negative-bacterium-type cell wall"/>
    <property type="evidence" value="ECO:0007669"/>
    <property type="project" value="InterPro"/>
</dbReference>
<name>A0A137S3B6_9GAMM</name>
<comment type="subcellular location">
    <subcellularLocation>
        <location evidence="1">Cell inner membrane</location>
        <topology evidence="1">Single-pass membrane protein</topology>
    </subcellularLocation>
</comment>
<evidence type="ECO:0000256" key="2">
    <source>
        <dbReference type="ARBA" id="ARBA00005318"/>
    </source>
</evidence>
<dbReference type="InterPro" id="IPR024230">
    <property type="entry name" value="GspL_cyto_dom"/>
</dbReference>
<reference evidence="14" key="1">
    <citation type="submission" date="2015-12" db="EMBL/GenBank/DDBJ databases">
        <authorList>
            <person name="Lima A."/>
            <person name="Farahani Zayas N."/>
            <person name="Castro Da Silva M.A."/>
            <person name="Cabral A."/>
            <person name="Pessatti M.L."/>
        </authorList>
    </citation>
    <scope>NUCLEOTIDE SEQUENCE [LARGE SCALE GENOMIC DNA]</scope>
    <source>
        <strain evidence="14">LAMA 842</strain>
    </source>
</reference>
<dbReference type="InterPro" id="IPR007812">
    <property type="entry name" value="T2SS_protein-GspL"/>
</dbReference>
<keyword evidence="8" id="KW-1133">Transmembrane helix</keyword>
<comment type="similarity">
    <text evidence="2 10">Belongs to the GSP L family.</text>
</comment>
<dbReference type="Pfam" id="PF05134">
    <property type="entry name" value="T2SSL"/>
    <property type="match status" value="1"/>
</dbReference>